<dbReference type="InterPro" id="IPR036873">
    <property type="entry name" value="Rhodanese-like_dom_sf"/>
</dbReference>
<accession>A0A6V3KFP6</accession>
<organism evidence="3">
    <name type="scientific">Lotharella globosa</name>
    <dbReference type="NCBI Taxonomy" id="91324"/>
    <lineage>
        <taxon>Eukaryota</taxon>
        <taxon>Sar</taxon>
        <taxon>Rhizaria</taxon>
        <taxon>Cercozoa</taxon>
        <taxon>Chlorarachniophyceae</taxon>
        <taxon>Lotharella</taxon>
    </lineage>
</organism>
<name>A0A6V3KFP6_9EUKA</name>
<protein>
    <recommendedName>
        <fullName evidence="2">Rhodanese domain-containing protein</fullName>
    </recommendedName>
</protein>
<dbReference type="CDD" id="cd00158">
    <property type="entry name" value="RHOD"/>
    <property type="match status" value="2"/>
</dbReference>
<dbReference type="PANTHER" id="PTHR44086:SF10">
    <property type="entry name" value="THIOSULFATE SULFURTRANSFERASE_RHODANESE-LIKE DOMAIN-CONTAINING PROTEIN 3"/>
    <property type="match status" value="1"/>
</dbReference>
<evidence type="ECO:0000256" key="1">
    <source>
        <dbReference type="SAM" id="MobiDB-lite"/>
    </source>
</evidence>
<feature type="domain" description="Rhodanese" evidence="2">
    <location>
        <begin position="10"/>
        <end position="110"/>
    </location>
</feature>
<dbReference type="PROSITE" id="PS50206">
    <property type="entry name" value="RHODANESE_3"/>
    <property type="match status" value="2"/>
</dbReference>
<dbReference type="PANTHER" id="PTHR44086">
    <property type="entry name" value="THIOSULFATE SULFURTRANSFERASE RDL2, MITOCHONDRIAL-RELATED"/>
    <property type="match status" value="1"/>
</dbReference>
<evidence type="ECO:0000259" key="2">
    <source>
        <dbReference type="PROSITE" id="PS50206"/>
    </source>
</evidence>
<dbReference type="EMBL" id="HBIV01010857">
    <property type="protein sequence ID" value="CAE0656392.1"/>
    <property type="molecule type" value="Transcribed_RNA"/>
</dbReference>
<feature type="region of interest" description="Disordered" evidence="1">
    <location>
        <begin position="107"/>
        <end position="141"/>
    </location>
</feature>
<dbReference type="SMART" id="SM00450">
    <property type="entry name" value="RHOD"/>
    <property type="match status" value="2"/>
</dbReference>
<proteinExistence type="predicted"/>
<dbReference type="InterPro" id="IPR001763">
    <property type="entry name" value="Rhodanese-like_dom"/>
</dbReference>
<feature type="domain" description="Rhodanese" evidence="2">
    <location>
        <begin position="138"/>
        <end position="238"/>
    </location>
</feature>
<reference evidence="3" key="1">
    <citation type="submission" date="2021-01" db="EMBL/GenBank/DDBJ databases">
        <authorList>
            <person name="Corre E."/>
            <person name="Pelletier E."/>
            <person name="Niang G."/>
            <person name="Scheremetjew M."/>
            <person name="Finn R."/>
            <person name="Kale V."/>
            <person name="Holt S."/>
            <person name="Cochrane G."/>
            <person name="Meng A."/>
            <person name="Brown T."/>
            <person name="Cohen L."/>
        </authorList>
    </citation>
    <scope>NUCLEOTIDE SEQUENCE</scope>
    <source>
        <strain evidence="3">CCCM811</strain>
    </source>
</reference>
<dbReference type="Gene3D" id="3.40.250.10">
    <property type="entry name" value="Rhodanese-like domain"/>
    <property type="match status" value="2"/>
</dbReference>
<evidence type="ECO:0000313" key="3">
    <source>
        <dbReference type="EMBL" id="CAE0656392.1"/>
    </source>
</evidence>
<dbReference type="SUPFAM" id="SSF52821">
    <property type="entry name" value="Rhodanese/Cell cycle control phosphatase"/>
    <property type="match status" value="2"/>
</dbReference>
<dbReference type="Pfam" id="PF00581">
    <property type="entry name" value="Rhodanese"/>
    <property type="match status" value="2"/>
</dbReference>
<gene>
    <name evidence="3" type="ORF">LGLO00237_LOCUS8132</name>
</gene>
<sequence length="245" mass="26788">MSDKAKDDSTPDGVLLIDVRGEAEAQRDGVIPGSLSSQCDRNSDVQECVNKGLAKGVVPQDPKTAPPLIVYCRTGKRASRFAEELKRRGYKNITVGGMNDLKPIIEKQVGKTEENKSNTEANKETKQKKDKEEPGPRFSEDTVFIDVRGYEEAERDGTLPNSLTAQCDNSHDVKECVDKGLTKGAVPQDPKTAPPLVVYCRSGKRAQRFADELKRRGYKNITVGSVKSLAPVVGKESPKASQAKK</sequence>
<dbReference type="AlphaFoldDB" id="A0A6V3KFP6"/>
<dbReference type="GO" id="GO:0004792">
    <property type="term" value="F:thiosulfate-cyanide sulfurtransferase activity"/>
    <property type="evidence" value="ECO:0007669"/>
    <property type="project" value="TreeGrafter"/>
</dbReference>
<feature type="compositionally biased region" description="Basic and acidic residues" evidence="1">
    <location>
        <begin position="107"/>
        <end position="140"/>
    </location>
</feature>